<evidence type="ECO:0000313" key="2">
    <source>
        <dbReference type="Proteomes" id="UP000192610"/>
    </source>
</evidence>
<sequence length="302" mass="34825">MNASKEISPVTGKAGTELITEIEVDKVIKLYEEIDTDIRRFFKGLDKIEIRRCNQTGYRYYFPFSVFGDGPFYEDLQKSMKHYYPTDKWEHLEALKHINTGESILEVGCATGYFMNMIRNKGAVCTGLEMNKVAIAEARQQGFTVHDEFLHEHSVTHEGKYDAVCSFQVLEHIADVKDYFESAKRCLKPGGKIIIAVPYNNPYLHRHDLYHTLNLPPHHAGIWDKEAFTNVGRFFGLNTVYLKTEPLLEYKVWYNVQAKHVKEKNPLLGKLMLSVPRQVYKPFLWAASPWIAGRNVLAIFSV</sequence>
<evidence type="ECO:0000313" key="1">
    <source>
        <dbReference type="EMBL" id="OQP45453.1"/>
    </source>
</evidence>
<dbReference type="Proteomes" id="UP000192610">
    <property type="component" value="Unassembled WGS sequence"/>
</dbReference>
<comment type="caution">
    <text evidence="1">The sequence shown here is derived from an EMBL/GenBank/DDBJ whole genome shotgun (WGS) entry which is preliminary data.</text>
</comment>
<dbReference type="SUPFAM" id="SSF53335">
    <property type="entry name" value="S-adenosyl-L-methionine-dependent methyltransferases"/>
    <property type="match status" value="1"/>
</dbReference>
<keyword evidence="2" id="KW-1185">Reference proteome</keyword>
<dbReference type="RefSeq" id="WP_081202308.1">
    <property type="nucleotide sequence ID" value="NZ_FOCZ01000006.1"/>
</dbReference>
<evidence type="ECO:0008006" key="3">
    <source>
        <dbReference type="Google" id="ProtNLM"/>
    </source>
</evidence>
<dbReference type="OrthoDB" id="3896938at2"/>
<reference evidence="2" key="1">
    <citation type="submission" date="2016-04" db="EMBL/GenBank/DDBJ databases">
        <authorList>
            <person name="Chen L."/>
            <person name="Zhuang W."/>
            <person name="Wang G."/>
        </authorList>
    </citation>
    <scope>NUCLEOTIDE SEQUENCE [LARGE SCALE GENOMIC DNA]</scope>
    <source>
        <strain evidence="2">17621</strain>
    </source>
</reference>
<dbReference type="PANTHER" id="PTHR43861">
    <property type="entry name" value="TRANS-ACONITATE 2-METHYLTRANSFERASE-RELATED"/>
    <property type="match status" value="1"/>
</dbReference>
<dbReference type="Gene3D" id="3.40.50.150">
    <property type="entry name" value="Vaccinia Virus protein VP39"/>
    <property type="match status" value="1"/>
</dbReference>
<organism evidence="1 2">
    <name type="scientific">Niastella yeongjuensis</name>
    <dbReference type="NCBI Taxonomy" id="354355"/>
    <lineage>
        <taxon>Bacteria</taxon>
        <taxon>Pseudomonadati</taxon>
        <taxon>Bacteroidota</taxon>
        <taxon>Chitinophagia</taxon>
        <taxon>Chitinophagales</taxon>
        <taxon>Chitinophagaceae</taxon>
        <taxon>Niastella</taxon>
    </lineage>
</organism>
<dbReference type="Pfam" id="PF13489">
    <property type="entry name" value="Methyltransf_23"/>
    <property type="match status" value="1"/>
</dbReference>
<accession>A0A1V9EH49</accession>
<dbReference type="InterPro" id="IPR029063">
    <property type="entry name" value="SAM-dependent_MTases_sf"/>
</dbReference>
<protein>
    <recommendedName>
        <fullName evidence="3">Methyltransferase type 11</fullName>
    </recommendedName>
</protein>
<dbReference type="EMBL" id="LVXG01000029">
    <property type="protein sequence ID" value="OQP45453.1"/>
    <property type="molecule type" value="Genomic_DNA"/>
</dbReference>
<proteinExistence type="predicted"/>
<dbReference type="AlphaFoldDB" id="A0A1V9EH49"/>
<name>A0A1V9EH49_9BACT</name>
<dbReference type="CDD" id="cd02440">
    <property type="entry name" value="AdoMet_MTases"/>
    <property type="match status" value="1"/>
</dbReference>
<gene>
    <name evidence="1" type="ORF">A4H97_32435</name>
</gene>
<dbReference type="STRING" id="354355.SAMN05660816_03458"/>